<dbReference type="AlphaFoldDB" id="D4BKJ4"/>
<dbReference type="HOGENOM" id="CLU_3231524_0_0_6"/>
<accession>D4BKJ4</accession>
<comment type="caution">
    <text evidence="1">The sequence shown here is derived from an EMBL/GenBank/DDBJ whole genome shotgun (WGS) entry which is preliminary data.</text>
</comment>
<dbReference type="Proteomes" id="UP000003880">
    <property type="component" value="Unassembled WGS sequence"/>
</dbReference>
<name>D4BKJ4_9ENTR</name>
<sequence length="43" mass="5075">MPVKSGTFEFALDQTYLYTTCQKPYFNIDKHHTVFNFKIANKS</sequence>
<gene>
    <name evidence="1" type="ORF">CIT292_11074</name>
</gene>
<evidence type="ECO:0000313" key="2">
    <source>
        <dbReference type="Proteomes" id="UP000003880"/>
    </source>
</evidence>
<protein>
    <submittedName>
        <fullName evidence="1">Uncharacterized protein</fullName>
    </submittedName>
</protein>
<evidence type="ECO:0000313" key="1">
    <source>
        <dbReference type="EMBL" id="EFE05420.1"/>
    </source>
</evidence>
<organism evidence="1 2">
    <name type="scientific">Citrobacter youngae ATCC 29220</name>
    <dbReference type="NCBI Taxonomy" id="500640"/>
    <lineage>
        <taxon>Bacteria</taxon>
        <taxon>Pseudomonadati</taxon>
        <taxon>Pseudomonadota</taxon>
        <taxon>Gammaproteobacteria</taxon>
        <taxon>Enterobacterales</taxon>
        <taxon>Enterobacteriaceae</taxon>
        <taxon>Citrobacter</taxon>
        <taxon>Citrobacter freundii complex</taxon>
    </lineage>
</organism>
<proteinExistence type="predicted"/>
<dbReference type="EMBL" id="ABWL02000036">
    <property type="protein sequence ID" value="EFE05420.1"/>
    <property type="molecule type" value="Genomic_DNA"/>
</dbReference>
<reference evidence="1 2" key="1">
    <citation type="submission" date="2010-02" db="EMBL/GenBank/DDBJ databases">
        <authorList>
            <person name="Weinstock G."/>
            <person name="Sodergren E."/>
            <person name="Clifton S."/>
            <person name="Fulton L."/>
            <person name="Fulton B."/>
            <person name="Courtney L."/>
            <person name="Fronick C."/>
            <person name="Harrison M."/>
            <person name="Strong C."/>
            <person name="Farmer C."/>
            <person name="Delahaunty K."/>
            <person name="Markovic C."/>
            <person name="Hall O."/>
            <person name="Minx P."/>
            <person name="Tomlinson C."/>
            <person name="Mitreva M."/>
            <person name="Nelson J."/>
            <person name="Hou S."/>
            <person name="Wollam A."/>
            <person name="Pepin K.H."/>
            <person name="Johnson M."/>
            <person name="Bhonagiri V."/>
            <person name="Zhang X."/>
            <person name="Suruliraj S."/>
            <person name="Warren W."/>
            <person name="Chinwalla A."/>
            <person name="Mardis E.R."/>
            <person name="Wilson R.K."/>
        </authorList>
    </citation>
    <scope>NUCLEOTIDE SEQUENCE [LARGE SCALE GENOMIC DNA]</scope>
    <source>
        <strain evidence="1 2">ATCC 29220</strain>
    </source>
</reference>